<evidence type="ECO:0000313" key="2">
    <source>
        <dbReference type="EMBL" id="GBM51705.1"/>
    </source>
</evidence>
<organism evidence="2 3">
    <name type="scientific">Araneus ventricosus</name>
    <name type="common">Orbweaver spider</name>
    <name type="synonym">Epeira ventricosa</name>
    <dbReference type="NCBI Taxonomy" id="182803"/>
    <lineage>
        <taxon>Eukaryota</taxon>
        <taxon>Metazoa</taxon>
        <taxon>Ecdysozoa</taxon>
        <taxon>Arthropoda</taxon>
        <taxon>Chelicerata</taxon>
        <taxon>Arachnida</taxon>
        <taxon>Araneae</taxon>
        <taxon>Araneomorphae</taxon>
        <taxon>Entelegynae</taxon>
        <taxon>Araneoidea</taxon>
        <taxon>Araneidae</taxon>
        <taxon>Araneus</taxon>
    </lineage>
</organism>
<dbReference type="AlphaFoldDB" id="A0A4Y2GG46"/>
<feature type="non-terminal residue" evidence="2">
    <location>
        <position position="108"/>
    </location>
</feature>
<name>A0A4Y2GG46_ARAVE</name>
<comment type="caution">
    <text evidence="2">The sequence shown here is derived from an EMBL/GenBank/DDBJ whole genome shotgun (WGS) entry which is preliminary data.</text>
</comment>
<sequence length="108" mass="12020">MRFVYDLRLIDRGLSAAVKLCSTLNLPNLSKMSYRSLEKRILLAVTEVEKKAMATAAQEVKSLRNSKENVTRCGVSVDGTWQRRGYISQNGSLSVLSIDTGKILDVEI</sequence>
<keyword evidence="3" id="KW-1185">Reference proteome</keyword>
<dbReference type="OrthoDB" id="6427993at2759"/>
<accession>A0A4Y2GG46</accession>
<dbReference type="EMBL" id="BGPR01099148">
    <property type="protein sequence ID" value="GBM51705.1"/>
    <property type="molecule type" value="Genomic_DNA"/>
</dbReference>
<proteinExistence type="predicted"/>
<dbReference type="InterPro" id="IPR049012">
    <property type="entry name" value="Mutator_transp_dom"/>
</dbReference>
<evidence type="ECO:0000259" key="1">
    <source>
        <dbReference type="Pfam" id="PF20700"/>
    </source>
</evidence>
<evidence type="ECO:0000313" key="3">
    <source>
        <dbReference type="Proteomes" id="UP000499080"/>
    </source>
</evidence>
<feature type="domain" description="Mutator-like transposase" evidence="1">
    <location>
        <begin position="8"/>
        <end position="107"/>
    </location>
</feature>
<dbReference type="Pfam" id="PF20700">
    <property type="entry name" value="Mutator"/>
    <property type="match status" value="1"/>
</dbReference>
<gene>
    <name evidence="2" type="ORF">AVEN_170651_1</name>
</gene>
<dbReference type="Proteomes" id="UP000499080">
    <property type="component" value="Unassembled WGS sequence"/>
</dbReference>
<reference evidence="2 3" key="1">
    <citation type="journal article" date="2019" name="Sci. Rep.">
        <title>Orb-weaving spider Araneus ventricosus genome elucidates the spidroin gene catalogue.</title>
        <authorList>
            <person name="Kono N."/>
            <person name="Nakamura H."/>
            <person name="Ohtoshi R."/>
            <person name="Moran D.A.P."/>
            <person name="Shinohara A."/>
            <person name="Yoshida Y."/>
            <person name="Fujiwara M."/>
            <person name="Mori M."/>
            <person name="Tomita M."/>
            <person name="Arakawa K."/>
        </authorList>
    </citation>
    <scope>NUCLEOTIDE SEQUENCE [LARGE SCALE GENOMIC DNA]</scope>
</reference>
<protein>
    <recommendedName>
        <fullName evidence="1">Mutator-like transposase domain-containing protein</fullName>
    </recommendedName>
</protein>